<dbReference type="InterPro" id="IPR051932">
    <property type="entry name" value="Bact_StressResp_Reg"/>
</dbReference>
<proteinExistence type="predicted"/>
<dbReference type="NCBIfam" id="TIGR00229">
    <property type="entry name" value="sensory_box"/>
    <property type="match status" value="1"/>
</dbReference>
<reference evidence="5 6" key="1">
    <citation type="submission" date="2015-08" db="EMBL/GenBank/DDBJ databases">
        <authorList>
            <person name="Babu N.S."/>
            <person name="Beckwith C.J."/>
            <person name="Beseler K.G."/>
            <person name="Brison A."/>
            <person name="Carone J.V."/>
            <person name="Caskin T.P."/>
            <person name="Diamond M."/>
            <person name="Durham M.E."/>
            <person name="Foxe J.M."/>
            <person name="Go M."/>
            <person name="Henderson B.A."/>
            <person name="Jones I.B."/>
            <person name="McGettigan J.A."/>
            <person name="Micheletti S.J."/>
            <person name="Nasrallah M.E."/>
            <person name="Ortiz D."/>
            <person name="Piller C.R."/>
            <person name="Privatt S.R."/>
            <person name="Schneider S.L."/>
            <person name="Sharp S."/>
            <person name="Smith T.C."/>
            <person name="Stanton J.D."/>
            <person name="Ullery H.E."/>
            <person name="Wilson R.J."/>
            <person name="Serrano M.G."/>
            <person name="Buck G."/>
            <person name="Lee V."/>
            <person name="Wang Y."/>
            <person name="Carvalho R."/>
            <person name="Voegtly L."/>
            <person name="Shi R."/>
            <person name="Duckworth R."/>
            <person name="Johnson A."/>
            <person name="Loviza R."/>
            <person name="Walstead R."/>
            <person name="Shah Z."/>
            <person name="Kiflezghi M."/>
            <person name="Wade K."/>
            <person name="Ball S.L."/>
            <person name="Bradley K.W."/>
            <person name="Asai D.J."/>
            <person name="Bowman C.A."/>
            <person name="Russell D.A."/>
            <person name="Pope W.H."/>
            <person name="Jacobs-Sera D."/>
            <person name="Hendrix R.W."/>
            <person name="Hatfull G.F."/>
        </authorList>
    </citation>
    <scope>NUCLEOTIDE SEQUENCE [LARGE SCALE GENOMIC DNA]</scope>
    <source>
        <strain evidence="5 6">DSM 27648</strain>
    </source>
</reference>
<evidence type="ECO:0000256" key="1">
    <source>
        <dbReference type="ARBA" id="ARBA00022553"/>
    </source>
</evidence>
<dbReference type="CDD" id="cd00130">
    <property type="entry name" value="PAS"/>
    <property type="match status" value="1"/>
</dbReference>
<dbReference type="InterPro" id="IPR036513">
    <property type="entry name" value="STAS_dom_sf"/>
</dbReference>
<dbReference type="SMART" id="SM00091">
    <property type="entry name" value="PAS"/>
    <property type="match status" value="1"/>
</dbReference>
<keyword evidence="1" id="KW-0597">Phosphoprotein</keyword>
<dbReference type="OrthoDB" id="9810730at2"/>
<evidence type="ECO:0000259" key="4">
    <source>
        <dbReference type="PROSITE" id="PS50801"/>
    </source>
</evidence>
<keyword evidence="6" id="KW-1185">Reference proteome</keyword>
<dbReference type="Gene3D" id="3.30.750.24">
    <property type="entry name" value="STAS domain"/>
    <property type="match status" value="1"/>
</dbReference>
<accession>A0A0K1PMG0</accession>
<sequence length="266" mass="28868">MTTSARDVLDTAERFRLAFEGAAIGLFVVDPDRRVVDCNDALAKILHSSRQRVVGLSMSYIPDQRIIPAVDQALAGTPASYQGAYRSATSGDEIIAVMNATPIRDDSGVVVGCVAVVEDATERMKLHDELRAQLDVVRAQSATIQALGTPILKVWEGVLCLPVIGTINRDRVTEMAETMLQAIIRERAKFAIIDLTGVEVVDTSTAQNLLQLFHSARLVGTEALLCGLRPAVAQTIVSFGMELGGVRTMRTMQEALRHAIDRLGER</sequence>
<evidence type="ECO:0000259" key="3">
    <source>
        <dbReference type="PROSITE" id="PS50113"/>
    </source>
</evidence>
<organism evidence="5 6">
    <name type="scientific">Labilithrix luteola</name>
    <dbReference type="NCBI Taxonomy" id="1391654"/>
    <lineage>
        <taxon>Bacteria</taxon>
        <taxon>Pseudomonadati</taxon>
        <taxon>Myxococcota</taxon>
        <taxon>Polyangia</taxon>
        <taxon>Polyangiales</taxon>
        <taxon>Labilitrichaceae</taxon>
        <taxon>Labilithrix</taxon>
    </lineage>
</organism>
<dbReference type="Pfam" id="PF08448">
    <property type="entry name" value="PAS_4"/>
    <property type="match status" value="1"/>
</dbReference>
<dbReference type="InterPro" id="IPR000700">
    <property type="entry name" value="PAS-assoc_C"/>
</dbReference>
<dbReference type="InterPro" id="IPR035965">
    <property type="entry name" value="PAS-like_dom_sf"/>
</dbReference>
<dbReference type="PROSITE" id="PS50112">
    <property type="entry name" value="PAS"/>
    <property type="match status" value="1"/>
</dbReference>
<feature type="domain" description="PAC" evidence="3">
    <location>
        <begin position="79"/>
        <end position="132"/>
    </location>
</feature>
<dbReference type="Proteomes" id="UP000064967">
    <property type="component" value="Chromosome"/>
</dbReference>
<dbReference type="CDD" id="cd07041">
    <property type="entry name" value="STAS_RsbR_RsbS_like"/>
    <property type="match status" value="1"/>
</dbReference>
<dbReference type="PANTHER" id="PTHR33745">
    <property type="entry name" value="RSBT ANTAGONIST PROTEIN RSBS-RELATED"/>
    <property type="match status" value="1"/>
</dbReference>
<dbReference type="EMBL" id="CP012333">
    <property type="protein sequence ID" value="AKU94299.1"/>
    <property type="molecule type" value="Genomic_DNA"/>
</dbReference>
<evidence type="ECO:0000313" key="6">
    <source>
        <dbReference type="Proteomes" id="UP000064967"/>
    </source>
</evidence>
<gene>
    <name evidence="5" type="ORF">AKJ09_00963</name>
</gene>
<dbReference type="SUPFAM" id="SSF52091">
    <property type="entry name" value="SpoIIaa-like"/>
    <property type="match status" value="1"/>
</dbReference>
<dbReference type="Gene3D" id="3.30.450.20">
    <property type="entry name" value="PAS domain"/>
    <property type="match status" value="1"/>
</dbReference>
<dbReference type="RefSeq" id="WP_146645918.1">
    <property type="nucleotide sequence ID" value="NZ_CP012333.1"/>
</dbReference>
<dbReference type="Pfam" id="PF01740">
    <property type="entry name" value="STAS"/>
    <property type="match status" value="1"/>
</dbReference>
<evidence type="ECO:0000259" key="2">
    <source>
        <dbReference type="PROSITE" id="PS50112"/>
    </source>
</evidence>
<dbReference type="InterPro" id="IPR000014">
    <property type="entry name" value="PAS"/>
</dbReference>
<dbReference type="InterPro" id="IPR013656">
    <property type="entry name" value="PAS_4"/>
</dbReference>
<dbReference type="KEGG" id="llu:AKJ09_00963"/>
<dbReference type="PROSITE" id="PS50113">
    <property type="entry name" value="PAC"/>
    <property type="match status" value="1"/>
</dbReference>
<name>A0A0K1PMG0_9BACT</name>
<dbReference type="PANTHER" id="PTHR33745:SF3">
    <property type="entry name" value="RSBT CO-ANTAGONIST PROTEIN RSBRC"/>
    <property type="match status" value="1"/>
</dbReference>
<feature type="domain" description="PAS" evidence="2">
    <location>
        <begin position="11"/>
        <end position="55"/>
    </location>
</feature>
<protein>
    <submittedName>
        <fullName evidence="5">RsbR, positive regulator of sigma-B</fullName>
    </submittedName>
</protein>
<feature type="domain" description="STAS" evidence="4">
    <location>
        <begin position="148"/>
        <end position="259"/>
    </location>
</feature>
<dbReference type="SUPFAM" id="SSF55785">
    <property type="entry name" value="PYP-like sensor domain (PAS domain)"/>
    <property type="match status" value="1"/>
</dbReference>
<dbReference type="InterPro" id="IPR002645">
    <property type="entry name" value="STAS_dom"/>
</dbReference>
<dbReference type="PROSITE" id="PS50801">
    <property type="entry name" value="STAS"/>
    <property type="match status" value="1"/>
</dbReference>
<evidence type="ECO:0000313" key="5">
    <source>
        <dbReference type="EMBL" id="AKU94299.1"/>
    </source>
</evidence>
<dbReference type="AlphaFoldDB" id="A0A0K1PMG0"/>
<dbReference type="STRING" id="1391654.AKJ09_00963"/>